<dbReference type="PIRSF" id="PIRSF022909">
    <property type="entry name" value="UCP022909"/>
    <property type="match status" value="1"/>
</dbReference>
<feature type="transmembrane region" description="Helical" evidence="2">
    <location>
        <begin position="17"/>
        <end position="34"/>
    </location>
</feature>
<dbReference type="EMBL" id="OZ004257">
    <property type="protein sequence ID" value="CAK7907549.1"/>
    <property type="molecule type" value="Genomic_DNA"/>
</dbReference>
<gene>
    <name evidence="3" type="primary">PGA2</name>
    <name evidence="3" type="ORF">CAAN4_E05996</name>
</gene>
<reference evidence="3 4" key="1">
    <citation type="submission" date="2024-01" db="EMBL/GenBank/DDBJ databases">
        <authorList>
            <consortium name="Genoscope - CEA"/>
            <person name="William W."/>
        </authorList>
    </citation>
    <scope>NUCLEOTIDE SEQUENCE [LARGE SCALE GENOMIC DNA]</scope>
    <source>
        <strain evidence="3 4">29B2s-10</strain>
    </source>
</reference>
<dbReference type="Pfam" id="PF07543">
    <property type="entry name" value="PGA2"/>
    <property type="match status" value="1"/>
</dbReference>
<feature type="region of interest" description="Disordered" evidence="1">
    <location>
        <begin position="103"/>
        <end position="125"/>
    </location>
</feature>
<evidence type="ECO:0000313" key="4">
    <source>
        <dbReference type="Proteomes" id="UP001497600"/>
    </source>
</evidence>
<organism evidence="3 4">
    <name type="scientific">[Candida] anglica</name>
    <dbReference type="NCBI Taxonomy" id="148631"/>
    <lineage>
        <taxon>Eukaryota</taxon>
        <taxon>Fungi</taxon>
        <taxon>Dikarya</taxon>
        <taxon>Ascomycota</taxon>
        <taxon>Saccharomycotina</taxon>
        <taxon>Pichiomycetes</taxon>
        <taxon>Debaryomycetaceae</taxon>
        <taxon>Kurtzmaniella</taxon>
    </lineage>
</organism>
<dbReference type="PANTHER" id="PTHR28199">
    <property type="entry name" value="PROCESSING OF GAS1 AND ALP PROTEIN 2"/>
    <property type="match status" value="1"/>
</dbReference>
<evidence type="ECO:0000313" key="3">
    <source>
        <dbReference type="EMBL" id="CAK7907549.1"/>
    </source>
</evidence>
<keyword evidence="2" id="KW-1133">Transmembrane helix</keyword>
<keyword evidence="2" id="KW-0472">Membrane</keyword>
<keyword evidence="4" id="KW-1185">Reference proteome</keyword>
<keyword evidence="2" id="KW-0812">Transmembrane</keyword>
<feature type="region of interest" description="Disordered" evidence="1">
    <location>
        <begin position="47"/>
        <end position="66"/>
    </location>
</feature>
<dbReference type="Proteomes" id="UP001497600">
    <property type="component" value="Chromosome E"/>
</dbReference>
<protein>
    <submittedName>
        <fullName evidence="3">Processing of GAS1 and ALP protein 2</fullName>
    </submittedName>
</protein>
<accession>A0ABP0ECH9</accession>
<feature type="compositionally biased region" description="Acidic residues" evidence="1">
    <location>
        <begin position="113"/>
        <end position="125"/>
    </location>
</feature>
<proteinExistence type="predicted"/>
<dbReference type="PANTHER" id="PTHR28199:SF1">
    <property type="entry name" value="PROCESSING OF GAS1 AND ALP PROTEIN 2"/>
    <property type="match status" value="1"/>
</dbReference>
<evidence type="ECO:0000256" key="2">
    <source>
        <dbReference type="SAM" id="Phobius"/>
    </source>
</evidence>
<name>A0ABP0ECH9_9ASCO</name>
<sequence length="125" mass="15305">MFEFIFDYVERESFTKYLRLIIFIATYIIFRKYYSDWAKMKQVKRQIEQDNKEKEEKPEKDRKKRAEIEEKLTQEAATFGWGKKTRKNVKLSQSILEEQATELRERHQTAYDAQEDHDIEDLLED</sequence>
<dbReference type="InterPro" id="IPR011431">
    <property type="entry name" value="Trafficking_Pga2"/>
</dbReference>
<evidence type="ECO:0000256" key="1">
    <source>
        <dbReference type="SAM" id="MobiDB-lite"/>
    </source>
</evidence>